<gene>
    <name evidence="9" type="ORF">LIER_10103</name>
</gene>
<proteinExistence type="inferred from homology"/>
<dbReference type="PROSITE" id="PS51352">
    <property type="entry name" value="THIOREDOXIN_2"/>
    <property type="match status" value="1"/>
</dbReference>
<feature type="chain" id="PRO_5043685608" evidence="7">
    <location>
        <begin position="22"/>
        <end position="428"/>
    </location>
</feature>
<keyword evidence="6" id="KW-0812">Transmembrane</keyword>
<dbReference type="GO" id="GO:0006457">
    <property type="term" value="P:protein folding"/>
    <property type="evidence" value="ECO:0007669"/>
    <property type="project" value="TreeGrafter"/>
</dbReference>
<dbReference type="GO" id="GO:0005783">
    <property type="term" value="C:endoplasmic reticulum"/>
    <property type="evidence" value="ECO:0007669"/>
    <property type="project" value="TreeGrafter"/>
</dbReference>
<name>A0AAV3PL01_LITER</name>
<dbReference type="Gene3D" id="3.40.30.10">
    <property type="entry name" value="Glutaredoxin"/>
    <property type="match status" value="2"/>
</dbReference>
<dbReference type="InterPro" id="IPR017937">
    <property type="entry name" value="Thioredoxin_CS"/>
</dbReference>
<dbReference type="PROSITE" id="PS00194">
    <property type="entry name" value="THIOREDOXIN_1"/>
    <property type="match status" value="1"/>
</dbReference>
<dbReference type="InterPro" id="IPR036249">
    <property type="entry name" value="Thioredoxin-like_sf"/>
</dbReference>
<evidence type="ECO:0000313" key="9">
    <source>
        <dbReference type="EMBL" id="GAA0151371.1"/>
    </source>
</evidence>
<dbReference type="PANTHER" id="PTHR18929:SF218">
    <property type="entry name" value="PROTEIN DISULFIDE-ISOMERASE 5-2"/>
    <property type="match status" value="1"/>
</dbReference>
<comment type="similarity">
    <text evidence="1">Belongs to the protein disulfide isomerase family.</text>
</comment>
<dbReference type="Pfam" id="PF00085">
    <property type="entry name" value="Thioredoxin"/>
    <property type="match status" value="1"/>
</dbReference>
<evidence type="ECO:0000256" key="4">
    <source>
        <dbReference type="ARBA" id="ARBA00023284"/>
    </source>
</evidence>
<comment type="caution">
    <text evidence="9">The sequence shown here is derived from an EMBL/GenBank/DDBJ whole genome shotgun (WGS) entry which is preliminary data.</text>
</comment>
<evidence type="ECO:0000256" key="2">
    <source>
        <dbReference type="ARBA" id="ARBA00022729"/>
    </source>
</evidence>
<evidence type="ECO:0000256" key="7">
    <source>
        <dbReference type="SAM" id="SignalP"/>
    </source>
</evidence>
<feature type="region of interest" description="Disordered" evidence="5">
    <location>
        <begin position="404"/>
        <end position="428"/>
    </location>
</feature>
<dbReference type="CDD" id="cd02961">
    <property type="entry name" value="PDI_a_family"/>
    <property type="match status" value="1"/>
</dbReference>
<keyword evidence="10" id="KW-1185">Reference proteome</keyword>
<dbReference type="SUPFAM" id="SSF52833">
    <property type="entry name" value="Thioredoxin-like"/>
    <property type="match status" value="2"/>
</dbReference>
<dbReference type="EMBL" id="BAABME010001772">
    <property type="protein sequence ID" value="GAA0151371.1"/>
    <property type="molecule type" value="Genomic_DNA"/>
</dbReference>
<keyword evidence="6" id="KW-1133">Transmembrane helix</keyword>
<keyword evidence="2 7" id="KW-0732">Signal</keyword>
<dbReference type="Pfam" id="PF13848">
    <property type="entry name" value="Thioredoxin_6"/>
    <property type="match status" value="1"/>
</dbReference>
<dbReference type="GO" id="GO:0003756">
    <property type="term" value="F:protein disulfide isomerase activity"/>
    <property type="evidence" value="ECO:0007669"/>
    <property type="project" value="TreeGrafter"/>
</dbReference>
<evidence type="ECO:0000256" key="6">
    <source>
        <dbReference type="SAM" id="Phobius"/>
    </source>
</evidence>
<reference evidence="9 10" key="1">
    <citation type="submission" date="2024-01" db="EMBL/GenBank/DDBJ databases">
        <title>The complete chloroplast genome sequence of Lithospermum erythrorhizon: insights into the phylogenetic relationship among Boraginaceae species and the maternal lineages of purple gromwells.</title>
        <authorList>
            <person name="Okada T."/>
            <person name="Watanabe K."/>
        </authorList>
    </citation>
    <scope>NUCLEOTIDE SEQUENCE [LARGE SCALE GENOMIC DNA]</scope>
</reference>
<dbReference type="PRINTS" id="PR00421">
    <property type="entry name" value="THIOREDOXIN"/>
</dbReference>
<dbReference type="FunFam" id="3.40.30.10:FF:000107">
    <property type="entry name" value="Protein disulfide-isomerase 5-2"/>
    <property type="match status" value="1"/>
</dbReference>
<keyword evidence="3" id="KW-1015">Disulfide bond</keyword>
<feature type="transmembrane region" description="Helical" evidence="6">
    <location>
        <begin position="373"/>
        <end position="395"/>
    </location>
</feature>
<dbReference type="InterPro" id="IPR013766">
    <property type="entry name" value="Thioredoxin_domain"/>
</dbReference>
<keyword evidence="4" id="KW-0676">Redox-active center</keyword>
<evidence type="ECO:0000256" key="5">
    <source>
        <dbReference type="SAM" id="MobiDB-lite"/>
    </source>
</evidence>
<feature type="signal peptide" evidence="7">
    <location>
        <begin position="1"/>
        <end position="21"/>
    </location>
</feature>
<feature type="compositionally biased region" description="Polar residues" evidence="5">
    <location>
        <begin position="411"/>
        <end position="421"/>
    </location>
</feature>
<evidence type="ECO:0000256" key="3">
    <source>
        <dbReference type="ARBA" id="ARBA00023157"/>
    </source>
</evidence>
<dbReference type="PANTHER" id="PTHR18929">
    <property type="entry name" value="PROTEIN DISULFIDE ISOMERASE"/>
    <property type="match status" value="1"/>
</dbReference>
<evidence type="ECO:0000256" key="1">
    <source>
        <dbReference type="ARBA" id="ARBA00006347"/>
    </source>
</evidence>
<dbReference type="AlphaFoldDB" id="A0AAV3PL01"/>
<keyword evidence="6" id="KW-0472">Membrane</keyword>
<evidence type="ECO:0000259" key="8">
    <source>
        <dbReference type="PROSITE" id="PS51352"/>
    </source>
</evidence>
<dbReference type="GO" id="GO:0034976">
    <property type="term" value="P:response to endoplasmic reticulum stress"/>
    <property type="evidence" value="ECO:0007669"/>
    <property type="project" value="TreeGrafter"/>
</dbReference>
<organism evidence="9 10">
    <name type="scientific">Lithospermum erythrorhizon</name>
    <name type="common">Purple gromwell</name>
    <name type="synonym">Lithospermum officinale var. erythrorhizon</name>
    <dbReference type="NCBI Taxonomy" id="34254"/>
    <lineage>
        <taxon>Eukaryota</taxon>
        <taxon>Viridiplantae</taxon>
        <taxon>Streptophyta</taxon>
        <taxon>Embryophyta</taxon>
        <taxon>Tracheophyta</taxon>
        <taxon>Spermatophyta</taxon>
        <taxon>Magnoliopsida</taxon>
        <taxon>eudicotyledons</taxon>
        <taxon>Gunneridae</taxon>
        <taxon>Pentapetalae</taxon>
        <taxon>asterids</taxon>
        <taxon>lamiids</taxon>
        <taxon>Boraginales</taxon>
        <taxon>Boraginaceae</taxon>
        <taxon>Boraginoideae</taxon>
        <taxon>Lithospermeae</taxon>
        <taxon>Lithospermum</taxon>
    </lineage>
</organism>
<feature type="domain" description="Thioredoxin" evidence="8">
    <location>
        <begin position="11"/>
        <end position="137"/>
    </location>
</feature>
<protein>
    <submittedName>
        <fullName evidence="9">Chaperone</fullName>
    </submittedName>
</protein>
<accession>A0AAV3PL01</accession>
<evidence type="ECO:0000313" key="10">
    <source>
        <dbReference type="Proteomes" id="UP001454036"/>
    </source>
</evidence>
<sequence length="428" mass="48168">MKSLITLYLSLFFIQTTSIWGVYGEFAVDGRVLELNDSNIDAAISTFDYIFIDFYAPWCGHCKRLNPELDKAAPILAGLKNPVIIAKVNVDKYKSLIKKHDIDGYPTLKIFIHGIPTEYYGPRKFDQLVQYLKKFVAPDVTILNSNSGVAEFVEEAGIDFPVFIGFDVKESMISNLARKYKKKAWFSVAMDFSEDLMSVYDFDKVPALVAIQPMYSEASIFYGPFEENFLEDFIKQNLLPLAVPINEDTLRILKNEGRKIALTIVEDEISDGSKDLIKLLKAAASANRDLIFGYVGLKQFGDFVEAFEVSKKTQLPKMVVWDGDEEYSFVNGSEWIKEGDQGSQITRFLEGYKKGNVIQKRIGPSFTGFIKSLFGLGTLIMIIFIILLMAVFMIFTKDDEPTTLGPRQGAEGTSNLLSQSERGGDKED</sequence>
<dbReference type="Proteomes" id="UP001454036">
    <property type="component" value="Unassembled WGS sequence"/>
</dbReference>